<dbReference type="GO" id="GO:0005737">
    <property type="term" value="C:cytoplasm"/>
    <property type="evidence" value="ECO:0007669"/>
    <property type="project" value="TreeGrafter"/>
</dbReference>
<evidence type="ECO:0000256" key="9">
    <source>
        <dbReference type="HAMAP-Rule" id="MF_00097"/>
    </source>
</evidence>
<dbReference type="InterPro" id="IPR022998">
    <property type="entry name" value="ThiamineP_synth_TenI"/>
</dbReference>
<evidence type="ECO:0000259" key="12">
    <source>
        <dbReference type="Pfam" id="PF02581"/>
    </source>
</evidence>
<comment type="cofactor">
    <cofactor evidence="9">
        <name>Mg(2+)</name>
        <dbReference type="ChEBI" id="CHEBI:18420"/>
    </cofactor>
    <text evidence="9">Binds 1 Mg(2+) ion per subunit.</text>
</comment>
<reference evidence="13 14" key="2">
    <citation type="journal article" date="2013" name="PLoS ONE">
        <title>INDIGO - INtegrated Data Warehouse of MIcrobial GenOmes with Examples from the Red Sea Extremophiles.</title>
        <authorList>
            <person name="Alam I."/>
            <person name="Antunes A."/>
            <person name="Kamau A.A."/>
            <person name="Ba Alawi W."/>
            <person name="Kalkatawi M."/>
            <person name="Stingl U."/>
            <person name="Bajic V.B."/>
        </authorList>
    </citation>
    <scope>NUCLEOTIDE SEQUENCE [LARGE SCALE GENOMIC DNA]</scope>
    <source>
        <strain evidence="13 14">SSD-17B</strain>
    </source>
</reference>
<sequence>MKSNKNINFGLYLVTDRDVLNGRDLISSLADAIKGGVSVVQLREKHTASRDFYDIALAVRELTARYDIPLIINDRLDIAQAIGADGVHLGQSDLPAQVAREILGKNQLVGVSTATVEEAVQAESDGADYIGVGALFKTGTKSNTRQVTPELLKEIKGSVEIPVVAIGGINHSNVEELDGTSVDGIAVVSAILGKEDIKQAAKSLHAKFQDIN</sequence>
<dbReference type="PANTHER" id="PTHR20857">
    <property type="entry name" value="THIAMINE-PHOSPHATE PYROPHOSPHORYLASE"/>
    <property type="match status" value="1"/>
</dbReference>
<feature type="binding site" evidence="9">
    <location>
        <position position="73"/>
    </location>
    <ligand>
        <name>4-amino-2-methyl-5-(diphosphooxymethyl)pyrimidine</name>
        <dbReference type="ChEBI" id="CHEBI:57841"/>
    </ligand>
</feature>
<keyword evidence="4 9" id="KW-0460">Magnesium</keyword>
<dbReference type="EMBL" id="AFNU02000007">
    <property type="protein sequence ID" value="ERJ11857.1"/>
    <property type="molecule type" value="Genomic_DNA"/>
</dbReference>
<feature type="binding site" evidence="9">
    <location>
        <position position="112"/>
    </location>
    <ligand>
        <name>4-amino-2-methyl-5-(diphosphooxymethyl)pyrimidine</name>
        <dbReference type="ChEBI" id="CHEBI:57841"/>
    </ligand>
</feature>
<evidence type="ECO:0000256" key="4">
    <source>
        <dbReference type="ARBA" id="ARBA00022842"/>
    </source>
</evidence>
<comment type="catalytic activity">
    <reaction evidence="7 9 10">
        <text>2-(2-carboxy-4-methylthiazol-5-yl)ethyl phosphate + 4-amino-2-methyl-5-(diphosphooxymethyl)pyrimidine + 2 H(+) = thiamine phosphate + CO2 + diphosphate</text>
        <dbReference type="Rhea" id="RHEA:47848"/>
        <dbReference type="ChEBI" id="CHEBI:15378"/>
        <dbReference type="ChEBI" id="CHEBI:16526"/>
        <dbReference type="ChEBI" id="CHEBI:33019"/>
        <dbReference type="ChEBI" id="CHEBI:37575"/>
        <dbReference type="ChEBI" id="CHEBI:57841"/>
        <dbReference type="ChEBI" id="CHEBI:62890"/>
        <dbReference type="EC" id="2.5.1.3"/>
    </reaction>
</comment>
<dbReference type="FunCoup" id="U2DTR3">
    <property type="interactions" value="283"/>
</dbReference>
<evidence type="ECO:0000256" key="11">
    <source>
        <dbReference type="RuleBase" id="RU004253"/>
    </source>
</evidence>
<comment type="function">
    <text evidence="9">Condenses 4-methyl-5-(beta-hydroxyethyl)thiazole monophosphate (THZ-P) and 2-methyl-4-amino-5-hydroxymethyl pyrimidine pyrophosphate (HMP-PP) to form thiamine monophosphate (TMP).</text>
</comment>
<proteinExistence type="inferred from homology"/>
<keyword evidence="2 9" id="KW-0808">Transferase</keyword>
<comment type="catalytic activity">
    <reaction evidence="6 9 10">
        <text>4-methyl-5-(2-phosphooxyethyl)-thiazole + 4-amino-2-methyl-5-(diphosphooxymethyl)pyrimidine + H(+) = thiamine phosphate + diphosphate</text>
        <dbReference type="Rhea" id="RHEA:22328"/>
        <dbReference type="ChEBI" id="CHEBI:15378"/>
        <dbReference type="ChEBI" id="CHEBI:33019"/>
        <dbReference type="ChEBI" id="CHEBI:37575"/>
        <dbReference type="ChEBI" id="CHEBI:57841"/>
        <dbReference type="ChEBI" id="CHEBI:58296"/>
        <dbReference type="EC" id="2.5.1.3"/>
    </reaction>
</comment>
<organism evidence="13 14">
    <name type="scientific">Haloplasma contractile SSD-17B</name>
    <dbReference type="NCBI Taxonomy" id="1033810"/>
    <lineage>
        <taxon>Bacteria</taxon>
        <taxon>Bacillati</taxon>
        <taxon>Mycoplasmatota</taxon>
        <taxon>Mollicutes</taxon>
        <taxon>Haloplasmatales</taxon>
        <taxon>Haloplasmataceae</taxon>
        <taxon>Haloplasma</taxon>
    </lineage>
</organism>
<dbReference type="FunFam" id="3.20.20.70:FF:000096">
    <property type="entry name" value="Thiamine-phosphate synthase"/>
    <property type="match status" value="1"/>
</dbReference>
<dbReference type="Gene3D" id="3.20.20.70">
    <property type="entry name" value="Aldolase class I"/>
    <property type="match status" value="1"/>
</dbReference>
<feature type="binding site" evidence="9">
    <location>
        <position position="168"/>
    </location>
    <ligand>
        <name>2-[(2R,5Z)-2-carboxy-4-methylthiazol-5(2H)-ylidene]ethyl phosphate</name>
        <dbReference type="ChEBI" id="CHEBI:62899"/>
    </ligand>
</feature>
<dbReference type="InterPro" id="IPR036206">
    <property type="entry name" value="ThiamineP_synth_sf"/>
</dbReference>
<protein>
    <recommendedName>
        <fullName evidence="9">Thiamine-phosphate synthase</fullName>
        <shortName evidence="9">TP synthase</shortName>
        <shortName evidence="9">TPS</shortName>
        <ecNumber evidence="9">2.5.1.3</ecNumber>
    </recommendedName>
    <alternativeName>
        <fullName evidence="9">Thiamine-phosphate pyrophosphorylase</fullName>
        <shortName evidence="9">TMP pyrophosphorylase</shortName>
        <shortName evidence="9">TMP-PPase</shortName>
    </alternativeName>
</protein>
<evidence type="ECO:0000256" key="2">
    <source>
        <dbReference type="ARBA" id="ARBA00022679"/>
    </source>
</evidence>
<dbReference type="eggNOG" id="COG0352">
    <property type="taxonomic scope" value="Bacteria"/>
</dbReference>
<evidence type="ECO:0000313" key="14">
    <source>
        <dbReference type="Proteomes" id="UP000005707"/>
    </source>
</evidence>
<dbReference type="SUPFAM" id="SSF51391">
    <property type="entry name" value="Thiamin phosphate synthase"/>
    <property type="match status" value="1"/>
</dbReference>
<dbReference type="GO" id="GO:0004789">
    <property type="term" value="F:thiamine-phosphate diphosphorylase activity"/>
    <property type="evidence" value="ECO:0007669"/>
    <property type="project" value="UniProtKB-UniRule"/>
</dbReference>
<comment type="pathway">
    <text evidence="1 9 11">Cofactor biosynthesis; thiamine diphosphate biosynthesis; thiamine phosphate from 4-amino-2-methyl-5-diphosphomethylpyrimidine and 4-methyl-5-(2-phosphoethyl)-thiazole: step 1/1.</text>
</comment>
<dbReference type="OrthoDB" id="9812206at2"/>
<evidence type="ECO:0000256" key="3">
    <source>
        <dbReference type="ARBA" id="ARBA00022723"/>
    </source>
</evidence>
<name>U2DTR3_9MOLU</name>
<evidence type="ECO:0000313" key="13">
    <source>
        <dbReference type="EMBL" id="ERJ11857.1"/>
    </source>
</evidence>
<feature type="binding site" evidence="9">
    <location>
        <begin position="138"/>
        <end position="140"/>
    </location>
    <ligand>
        <name>2-[(2R,5Z)-2-carboxy-4-methylthiazol-5(2H)-ylidene]ethyl phosphate</name>
        <dbReference type="ChEBI" id="CHEBI:62899"/>
    </ligand>
</feature>
<evidence type="ECO:0000256" key="8">
    <source>
        <dbReference type="ARBA" id="ARBA00047883"/>
    </source>
</evidence>
<evidence type="ECO:0000256" key="7">
    <source>
        <dbReference type="ARBA" id="ARBA00047851"/>
    </source>
</evidence>
<comment type="caution">
    <text evidence="13">The sequence shown here is derived from an EMBL/GenBank/DDBJ whole genome shotgun (WGS) entry which is preliminary data.</text>
</comment>
<comment type="similarity">
    <text evidence="9 10">Belongs to the thiamine-phosphate synthase family.</text>
</comment>
<dbReference type="PANTHER" id="PTHR20857:SF23">
    <property type="entry name" value="THIAMINE BIOSYNTHETIC BIFUNCTIONAL ENZYME"/>
    <property type="match status" value="1"/>
</dbReference>
<evidence type="ECO:0000256" key="5">
    <source>
        <dbReference type="ARBA" id="ARBA00022977"/>
    </source>
</evidence>
<dbReference type="Proteomes" id="UP000005707">
    <property type="component" value="Unassembled WGS sequence"/>
</dbReference>
<dbReference type="EC" id="2.5.1.3" evidence="9"/>
<dbReference type="RefSeq" id="WP_008824521.1">
    <property type="nucleotide sequence ID" value="NZ_AFNU02000007.1"/>
</dbReference>
<dbReference type="AlphaFoldDB" id="U2DTR3"/>
<dbReference type="InParanoid" id="U2DTR3"/>
<feature type="binding site" evidence="9">
    <location>
        <begin position="41"/>
        <end position="45"/>
    </location>
    <ligand>
        <name>4-amino-2-methyl-5-(diphosphooxymethyl)pyrimidine</name>
        <dbReference type="ChEBI" id="CHEBI:57841"/>
    </ligand>
</feature>
<dbReference type="HAMAP" id="MF_00097">
    <property type="entry name" value="TMP_synthase"/>
    <property type="match status" value="1"/>
</dbReference>
<dbReference type="InterPro" id="IPR034291">
    <property type="entry name" value="TMP_synthase"/>
</dbReference>
<dbReference type="GO" id="GO:0009229">
    <property type="term" value="P:thiamine diphosphate biosynthetic process"/>
    <property type="evidence" value="ECO:0007669"/>
    <property type="project" value="UniProtKB-UniRule"/>
</dbReference>
<feature type="binding site" evidence="9">
    <location>
        <begin position="188"/>
        <end position="189"/>
    </location>
    <ligand>
        <name>2-[(2R,5Z)-2-carboxy-4-methylthiazol-5(2H)-ylidene]ethyl phosphate</name>
        <dbReference type="ChEBI" id="CHEBI:62899"/>
    </ligand>
</feature>
<feature type="domain" description="Thiamine phosphate synthase/TenI" evidence="12">
    <location>
        <begin position="11"/>
        <end position="191"/>
    </location>
</feature>
<keyword evidence="14" id="KW-1185">Reference proteome</keyword>
<dbReference type="NCBIfam" id="TIGR00693">
    <property type="entry name" value="thiE"/>
    <property type="match status" value="1"/>
</dbReference>
<feature type="binding site" evidence="9">
    <location>
        <position position="141"/>
    </location>
    <ligand>
        <name>4-amino-2-methyl-5-(diphosphooxymethyl)pyrimidine</name>
        <dbReference type="ChEBI" id="CHEBI:57841"/>
    </ligand>
</feature>
<dbReference type="Pfam" id="PF02581">
    <property type="entry name" value="TMP-TENI"/>
    <property type="match status" value="1"/>
</dbReference>
<dbReference type="InterPro" id="IPR013785">
    <property type="entry name" value="Aldolase_TIM"/>
</dbReference>
<keyword evidence="3 9" id="KW-0479">Metal-binding</keyword>
<feature type="binding site" evidence="9">
    <location>
        <position position="93"/>
    </location>
    <ligand>
        <name>Mg(2+)</name>
        <dbReference type="ChEBI" id="CHEBI:18420"/>
    </ligand>
</feature>
<feature type="binding site" evidence="9">
    <location>
        <position position="74"/>
    </location>
    <ligand>
        <name>Mg(2+)</name>
        <dbReference type="ChEBI" id="CHEBI:18420"/>
    </ligand>
</feature>
<keyword evidence="5 9" id="KW-0784">Thiamine biosynthesis</keyword>
<dbReference type="STRING" id="1033810.HLPCO_002097"/>
<reference evidence="13 14" key="1">
    <citation type="journal article" date="2011" name="J. Bacteriol.">
        <title>Genome sequence of Haloplasma contractile, an unusual contractile bacterium from a deep-sea anoxic brine lake.</title>
        <authorList>
            <person name="Antunes A."/>
            <person name="Alam I."/>
            <person name="El Dorry H."/>
            <person name="Siam R."/>
            <person name="Robertson A."/>
            <person name="Bajic V.B."/>
            <person name="Stingl U."/>
        </authorList>
    </citation>
    <scope>NUCLEOTIDE SEQUENCE [LARGE SCALE GENOMIC DNA]</scope>
    <source>
        <strain evidence="13 14">SSD-17B</strain>
    </source>
</reference>
<evidence type="ECO:0000256" key="6">
    <source>
        <dbReference type="ARBA" id="ARBA00047334"/>
    </source>
</evidence>
<accession>U2DTR3</accession>
<dbReference type="CDD" id="cd00564">
    <property type="entry name" value="TMP_TenI"/>
    <property type="match status" value="1"/>
</dbReference>
<dbReference type="GO" id="GO:0009228">
    <property type="term" value="P:thiamine biosynthetic process"/>
    <property type="evidence" value="ECO:0007669"/>
    <property type="project" value="UniProtKB-KW"/>
</dbReference>
<dbReference type="GO" id="GO:0000287">
    <property type="term" value="F:magnesium ion binding"/>
    <property type="evidence" value="ECO:0007669"/>
    <property type="project" value="UniProtKB-UniRule"/>
</dbReference>
<evidence type="ECO:0000256" key="1">
    <source>
        <dbReference type="ARBA" id="ARBA00005165"/>
    </source>
</evidence>
<gene>
    <name evidence="9 13" type="primary">thiE</name>
    <name evidence="13" type="ORF">HLPCO_002097</name>
</gene>
<comment type="catalytic activity">
    <reaction evidence="8 9 10">
        <text>2-[(2R,5Z)-2-carboxy-4-methylthiazol-5(2H)-ylidene]ethyl phosphate + 4-amino-2-methyl-5-(diphosphooxymethyl)pyrimidine + 2 H(+) = thiamine phosphate + CO2 + diphosphate</text>
        <dbReference type="Rhea" id="RHEA:47844"/>
        <dbReference type="ChEBI" id="CHEBI:15378"/>
        <dbReference type="ChEBI" id="CHEBI:16526"/>
        <dbReference type="ChEBI" id="CHEBI:33019"/>
        <dbReference type="ChEBI" id="CHEBI:37575"/>
        <dbReference type="ChEBI" id="CHEBI:57841"/>
        <dbReference type="ChEBI" id="CHEBI:62899"/>
        <dbReference type="EC" id="2.5.1.3"/>
    </reaction>
</comment>
<dbReference type="UniPathway" id="UPA00060">
    <property type="reaction ID" value="UER00141"/>
</dbReference>
<evidence type="ECO:0000256" key="10">
    <source>
        <dbReference type="RuleBase" id="RU003826"/>
    </source>
</evidence>